<dbReference type="EMBL" id="JAZDWU010000004">
    <property type="protein sequence ID" value="KAL0005629.1"/>
    <property type="molecule type" value="Genomic_DNA"/>
</dbReference>
<keyword evidence="3" id="KW-1185">Reference proteome</keyword>
<reference evidence="2 3" key="1">
    <citation type="submission" date="2024-01" db="EMBL/GenBank/DDBJ databases">
        <title>A telomere-to-telomere, gap-free genome of sweet tea (Lithocarpus litseifolius).</title>
        <authorList>
            <person name="Zhou J."/>
        </authorList>
    </citation>
    <scope>NUCLEOTIDE SEQUENCE [LARGE SCALE GENOMIC DNA]</scope>
    <source>
        <strain evidence="2">Zhou-2022a</strain>
        <tissue evidence="2">Leaf</tissue>
    </source>
</reference>
<organism evidence="2 3">
    <name type="scientific">Lithocarpus litseifolius</name>
    <dbReference type="NCBI Taxonomy" id="425828"/>
    <lineage>
        <taxon>Eukaryota</taxon>
        <taxon>Viridiplantae</taxon>
        <taxon>Streptophyta</taxon>
        <taxon>Embryophyta</taxon>
        <taxon>Tracheophyta</taxon>
        <taxon>Spermatophyta</taxon>
        <taxon>Magnoliopsida</taxon>
        <taxon>eudicotyledons</taxon>
        <taxon>Gunneridae</taxon>
        <taxon>Pentapetalae</taxon>
        <taxon>rosids</taxon>
        <taxon>fabids</taxon>
        <taxon>Fagales</taxon>
        <taxon>Fagaceae</taxon>
        <taxon>Lithocarpus</taxon>
    </lineage>
</organism>
<evidence type="ECO:0000313" key="3">
    <source>
        <dbReference type="Proteomes" id="UP001459277"/>
    </source>
</evidence>
<evidence type="ECO:0008006" key="4">
    <source>
        <dbReference type="Google" id="ProtNLM"/>
    </source>
</evidence>
<evidence type="ECO:0000313" key="2">
    <source>
        <dbReference type="EMBL" id="KAL0005629.1"/>
    </source>
</evidence>
<proteinExistence type="predicted"/>
<evidence type="ECO:0000256" key="1">
    <source>
        <dbReference type="SAM" id="Phobius"/>
    </source>
</evidence>
<keyword evidence="1" id="KW-0812">Transmembrane</keyword>
<protein>
    <recommendedName>
        <fullName evidence="4">Syntaxin 6 N-terminal domain-containing protein</fullName>
    </recommendedName>
</protein>
<accession>A0AAW2D6E9</accession>
<keyword evidence="1" id="KW-0472">Membrane</keyword>
<keyword evidence="1" id="KW-1133">Transmembrane helix</keyword>
<comment type="caution">
    <text evidence="2">The sequence shown here is derived from an EMBL/GenBank/DDBJ whole genome shotgun (WGS) entry which is preliminary data.</text>
</comment>
<feature type="transmembrane region" description="Helical" evidence="1">
    <location>
        <begin position="194"/>
        <end position="218"/>
    </location>
</feature>
<name>A0AAW2D6E9_9ROSI</name>
<sequence length="224" mass="25313">MLFMTDSIVIVLKRERERERVGEMANHNLVIDAWIKEAEEALKLVEGLENTIKNRNPDHFSIRSTAKSKLLELGVKLDRLESLLHNPPSKPNLTDEDLNFRWKMLSDIQLRTREVALSLYAFPSSNRSGGLPAADADADAEENSTAINSCCQDQIKVSSSKEDSELLERLVLDDATQSHSQFGSYRPMSLLWKACWTIMVFLVVAALLFIFVLLRAVLLSMYSA</sequence>
<dbReference type="AlphaFoldDB" id="A0AAW2D6E9"/>
<dbReference type="Proteomes" id="UP001459277">
    <property type="component" value="Unassembled WGS sequence"/>
</dbReference>
<gene>
    <name evidence="2" type="ORF">SO802_013190</name>
</gene>